<evidence type="ECO:0000256" key="4">
    <source>
        <dbReference type="ARBA" id="ARBA00022801"/>
    </source>
</evidence>
<evidence type="ECO:0000256" key="3">
    <source>
        <dbReference type="ARBA" id="ARBA00022723"/>
    </source>
</evidence>
<keyword evidence="5" id="KW-0464">Manganese</keyword>
<dbReference type="Gene3D" id="3.90.1640.10">
    <property type="entry name" value="inorganic pyrophosphatase (n-terminal core)"/>
    <property type="match status" value="1"/>
</dbReference>
<evidence type="ECO:0000313" key="10">
    <source>
        <dbReference type="Proteomes" id="UP000295793"/>
    </source>
</evidence>
<dbReference type="NCBIfam" id="NF003877">
    <property type="entry name" value="PRK05427.1"/>
    <property type="match status" value="1"/>
</dbReference>
<evidence type="ECO:0000259" key="8">
    <source>
        <dbReference type="SMART" id="SM01131"/>
    </source>
</evidence>
<evidence type="ECO:0000256" key="1">
    <source>
        <dbReference type="ARBA" id="ARBA00001936"/>
    </source>
</evidence>
<keyword evidence="4" id="KW-0378">Hydrolase</keyword>
<dbReference type="AlphaFoldDB" id="A0A4R3I7A2"/>
<gene>
    <name evidence="9" type="ORF">BCF53_107123</name>
</gene>
<name>A0A4R3I7A2_9GAMM</name>
<accession>A0A4R3I7A2</accession>
<dbReference type="FunFam" id="3.90.1640.10:FF:000001">
    <property type="entry name" value="Probable manganese-dependent inorganic pyrophosphatase"/>
    <property type="match status" value="1"/>
</dbReference>
<comment type="caution">
    <text evidence="9">The sequence shown here is derived from an EMBL/GenBank/DDBJ whole genome shotgun (WGS) entry which is preliminary data.</text>
</comment>
<evidence type="ECO:0000256" key="7">
    <source>
        <dbReference type="ARBA" id="ARBA00047820"/>
    </source>
</evidence>
<sequence length="306" mass="33334">MPFYAVGHKTPDTDSIVSAIALAELKKQLGEDVVPVRQGEITPETQFVLDRFNMPTPELKTSVAGESVYIVDYSDRAQAPDDLAEATVLGIVDHHKLGDITTSAPLECWIRPVGCSNTIIKEMYDYHGVSIAKDVAGIMLCAILSDTVIFKSPTCTDIDKKVVEELAQIAGVDDYKALAIEMFKVKSAVEGTPARDLVLRDFKDFSMAGNKVGVGQLEAIDNSVFEAIKAELEAELVTLKAEGERHTIMLVLTDIMKEGSEVIVVSDDDTLAKRAFGADFNDGKAWLDGVLSRKKQIIPPLEKAFS</sequence>
<evidence type="ECO:0000256" key="6">
    <source>
        <dbReference type="ARBA" id="ARBA00032535"/>
    </source>
</evidence>
<reference evidence="9 10" key="1">
    <citation type="submission" date="2019-03" db="EMBL/GenBank/DDBJ databases">
        <title>Genomic Encyclopedia of Archaeal and Bacterial Type Strains, Phase II (KMG-II): from individual species to whole genera.</title>
        <authorList>
            <person name="Goeker M."/>
        </authorList>
    </citation>
    <scope>NUCLEOTIDE SEQUENCE [LARGE SCALE GENOMIC DNA]</scope>
    <source>
        <strain evidence="9 10">DSM 15388</strain>
    </source>
</reference>
<dbReference type="Gene3D" id="3.10.310.20">
    <property type="entry name" value="DHHA2 domain"/>
    <property type="match status" value="1"/>
</dbReference>
<dbReference type="GO" id="GO:0004427">
    <property type="term" value="F:inorganic diphosphate phosphatase activity"/>
    <property type="evidence" value="ECO:0007669"/>
    <property type="project" value="UniProtKB-EC"/>
</dbReference>
<dbReference type="Pfam" id="PF01368">
    <property type="entry name" value="DHH"/>
    <property type="match status" value="1"/>
</dbReference>
<dbReference type="InterPro" id="IPR001667">
    <property type="entry name" value="DDH_dom"/>
</dbReference>
<evidence type="ECO:0000313" key="9">
    <source>
        <dbReference type="EMBL" id="TCS41109.1"/>
    </source>
</evidence>
<proteinExistence type="predicted"/>
<dbReference type="InterPro" id="IPR038763">
    <property type="entry name" value="DHH_sf"/>
</dbReference>
<evidence type="ECO:0000256" key="2">
    <source>
        <dbReference type="ARBA" id="ARBA00012146"/>
    </source>
</evidence>
<dbReference type="PANTHER" id="PTHR12112:SF22">
    <property type="entry name" value="MANGANESE-DEPENDENT INORGANIC PYROPHOSPHATASE-RELATED"/>
    <property type="match status" value="1"/>
</dbReference>
<dbReference type="OrthoDB" id="9766150at2"/>
<dbReference type="SMART" id="SM01131">
    <property type="entry name" value="DHHA2"/>
    <property type="match status" value="1"/>
</dbReference>
<feature type="domain" description="DHHA2" evidence="8">
    <location>
        <begin position="179"/>
        <end position="305"/>
    </location>
</feature>
<dbReference type="Pfam" id="PF02833">
    <property type="entry name" value="DHHA2"/>
    <property type="match status" value="1"/>
</dbReference>
<dbReference type="InterPro" id="IPR004097">
    <property type="entry name" value="DHHA2"/>
</dbReference>
<dbReference type="Proteomes" id="UP000295793">
    <property type="component" value="Unassembled WGS sequence"/>
</dbReference>
<dbReference type="EMBL" id="SLZR01000007">
    <property type="protein sequence ID" value="TCS41109.1"/>
    <property type="molecule type" value="Genomic_DNA"/>
</dbReference>
<dbReference type="RefSeq" id="WP_132701549.1">
    <property type="nucleotide sequence ID" value="NZ_SLZR01000007.1"/>
</dbReference>
<protein>
    <recommendedName>
        <fullName evidence="2">inorganic diphosphatase</fullName>
        <ecNumber evidence="2">3.6.1.1</ecNumber>
    </recommendedName>
    <alternativeName>
        <fullName evidence="6">Pyrophosphate phospho-hydrolase</fullName>
    </alternativeName>
</protein>
<dbReference type="InterPro" id="IPR038222">
    <property type="entry name" value="DHHA2_dom_sf"/>
</dbReference>
<comment type="catalytic activity">
    <reaction evidence="7">
        <text>diphosphate + H2O = 2 phosphate + H(+)</text>
        <dbReference type="Rhea" id="RHEA:24576"/>
        <dbReference type="ChEBI" id="CHEBI:15377"/>
        <dbReference type="ChEBI" id="CHEBI:15378"/>
        <dbReference type="ChEBI" id="CHEBI:33019"/>
        <dbReference type="ChEBI" id="CHEBI:43474"/>
        <dbReference type="EC" id="3.6.1.1"/>
    </reaction>
</comment>
<dbReference type="GO" id="GO:0005737">
    <property type="term" value="C:cytoplasm"/>
    <property type="evidence" value="ECO:0007669"/>
    <property type="project" value="InterPro"/>
</dbReference>
<dbReference type="EC" id="3.6.1.1" evidence="2"/>
<comment type="cofactor">
    <cofactor evidence="1">
        <name>Mn(2+)</name>
        <dbReference type="ChEBI" id="CHEBI:29035"/>
    </cofactor>
</comment>
<dbReference type="GO" id="GO:0046872">
    <property type="term" value="F:metal ion binding"/>
    <property type="evidence" value="ECO:0007669"/>
    <property type="project" value="UniProtKB-KW"/>
</dbReference>
<keyword evidence="10" id="KW-1185">Reference proteome</keyword>
<organism evidence="9 10">
    <name type="scientific">Reinekea marinisedimentorum</name>
    <dbReference type="NCBI Taxonomy" id="230495"/>
    <lineage>
        <taxon>Bacteria</taxon>
        <taxon>Pseudomonadati</taxon>
        <taxon>Pseudomonadota</taxon>
        <taxon>Gammaproteobacteria</taxon>
        <taxon>Oceanospirillales</taxon>
        <taxon>Saccharospirillaceae</taxon>
        <taxon>Reinekea</taxon>
    </lineage>
</organism>
<keyword evidence="3" id="KW-0479">Metal-binding</keyword>
<dbReference type="SUPFAM" id="SSF64182">
    <property type="entry name" value="DHH phosphoesterases"/>
    <property type="match status" value="1"/>
</dbReference>
<dbReference type="PANTHER" id="PTHR12112">
    <property type="entry name" value="BNIP - RELATED"/>
    <property type="match status" value="1"/>
</dbReference>
<evidence type="ECO:0000256" key="5">
    <source>
        <dbReference type="ARBA" id="ARBA00023211"/>
    </source>
</evidence>